<dbReference type="Proteomes" id="UP001145114">
    <property type="component" value="Unassembled WGS sequence"/>
</dbReference>
<accession>A0ACC1HFD3</accession>
<organism evidence="1 2">
    <name type="scientific">Spiromyces aspiralis</name>
    <dbReference type="NCBI Taxonomy" id="68401"/>
    <lineage>
        <taxon>Eukaryota</taxon>
        <taxon>Fungi</taxon>
        <taxon>Fungi incertae sedis</taxon>
        <taxon>Zoopagomycota</taxon>
        <taxon>Kickxellomycotina</taxon>
        <taxon>Kickxellomycetes</taxon>
        <taxon>Kickxellales</taxon>
        <taxon>Kickxellaceae</taxon>
        <taxon>Spiromyces</taxon>
    </lineage>
</organism>
<keyword evidence="1" id="KW-0418">Kinase</keyword>
<comment type="caution">
    <text evidence="1">The sequence shown here is derived from an EMBL/GenBank/DDBJ whole genome shotgun (WGS) entry which is preliminary data.</text>
</comment>
<evidence type="ECO:0000313" key="2">
    <source>
        <dbReference type="Proteomes" id="UP001145114"/>
    </source>
</evidence>
<evidence type="ECO:0000313" key="1">
    <source>
        <dbReference type="EMBL" id="KAJ1673054.1"/>
    </source>
</evidence>
<name>A0ACC1HFD3_9FUNG</name>
<reference evidence="1" key="1">
    <citation type="submission" date="2022-06" db="EMBL/GenBank/DDBJ databases">
        <title>Phylogenomic reconstructions and comparative analyses of Kickxellomycotina fungi.</title>
        <authorList>
            <person name="Reynolds N.K."/>
            <person name="Stajich J.E."/>
            <person name="Barry K."/>
            <person name="Grigoriev I.V."/>
            <person name="Crous P."/>
            <person name="Smith M.E."/>
        </authorList>
    </citation>
    <scope>NUCLEOTIDE SEQUENCE</scope>
    <source>
        <strain evidence="1">RSA 2271</strain>
    </source>
</reference>
<dbReference type="EMBL" id="JAMZIH010007460">
    <property type="protein sequence ID" value="KAJ1673054.1"/>
    <property type="molecule type" value="Genomic_DNA"/>
</dbReference>
<sequence>MSGLDEAESVQPAPAQQSLPHAGAPPQKLPRLNASGLLPPNATLTVGKFRVTVERHIGRGGHSQLYHVTFHPTLHAEKSPPPVAAANEREHTRASSPTSHDRREGALKHVRISSPDHRAAVEREIAVMLQLQGHPNIVTLYDSCVLDADGLLLMEYCPQGDVLGLINRTYPNHLKAPVVLDIFFDVCRAVAHMHYQVPLLLHRDLKVENILLSTDPDTGQTRYKLCDFGSATSHLIRAGDSSSRETIALLTEDIQKHTTLEYRAPELIDFYISREVTEKVDIWALG</sequence>
<feature type="non-terminal residue" evidence="1">
    <location>
        <position position="286"/>
    </location>
</feature>
<proteinExistence type="predicted"/>
<keyword evidence="1" id="KW-0723">Serine/threonine-protein kinase</keyword>
<protein>
    <submittedName>
        <fullName evidence="1">Ark- serine/threonine protein kinase</fullName>
        <ecNumber evidence="1">2.7.11.1</ecNumber>
    </submittedName>
</protein>
<dbReference type="EC" id="2.7.11.1" evidence="1"/>
<keyword evidence="1" id="KW-0808">Transferase</keyword>
<keyword evidence="2" id="KW-1185">Reference proteome</keyword>
<gene>
    <name evidence="1" type="primary">AKL1</name>
    <name evidence="1" type="ORF">EV182_005980</name>
</gene>